<dbReference type="PANTHER" id="PTHR36849:SF1">
    <property type="entry name" value="CYTOPLASMIC PROTEIN"/>
    <property type="match status" value="1"/>
</dbReference>
<reference evidence="1 2" key="1">
    <citation type="submission" date="2024-11" db="EMBL/GenBank/DDBJ databases">
        <authorList>
            <person name="Mikucki A.G."/>
            <person name="Kahler C.M."/>
        </authorList>
    </citation>
    <scope>NUCLEOTIDE SEQUENCE [LARGE SCALE GENOMIC DNA]</scope>
    <source>
        <strain evidence="1 2">EXNM717</strain>
    </source>
</reference>
<dbReference type="InterPro" id="IPR052552">
    <property type="entry name" value="YeaO-like"/>
</dbReference>
<accession>A0ABW8Q4Q3</accession>
<dbReference type="PANTHER" id="PTHR36849">
    <property type="entry name" value="CYTOPLASMIC PROTEIN-RELATED"/>
    <property type="match status" value="1"/>
</dbReference>
<gene>
    <name evidence="1" type="ORF">ACI43T_08525</name>
</gene>
<sequence>MFTVQRIYDYRPAAGQTAVFIDRLYPRGVTKEKFAAAEWLKAIAPSAELRRWYHEDPAQHFAAFVTRYHEELQGETQQKAVAHLLELEKQHGAVLILTAVKNPQQSHVSALAQYLGIPFVYR</sequence>
<proteinExistence type="predicted"/>
<dbReference type="EMBL" id="JBJGEB010000008">
    <property type="protein sequence ID" value="MFK7642534.1"/>
    <property type="molecule type" value="Genomic_DNA"/>
</dbReference>
<dbReference type="Pfam" id="PF22752">
    <property type="entry name" value="DUF488-N3i"/>
    <property type="match status" value="1"/>
</dbReference>
<evidence type="ECO:0000313" key="2">
    <source>
        <dbReference type="Proteomes" id="UP001621964"/>
    </source>
</evidence>
<name>A0ABW8Q4Q3_9NEIS</name>
<organism evidence="1 2">
    <name type="scientific">Neisseria oralis</name>
    <dbReference type="NCBI Taxonomy" id="1107316"/>
    <lineage>
        <taxon>Bacteria</taxon>
        <taxon>Pseudomonadati</taxon>
        <taxon>Pseudomonadota</taxon>
        <taxon>Betaproteobacteria</taxon>
        <taxon>Neisseriales</taxon>
        <taxon>Neisseriaceae</taxon>
        <taxon>Neisseria</taxon>
    </lineage>
</organism>
<evidence type="ECO:0000313" key="1">
    <source>
        <dbReference type="EMBL" id="MFK7642534.1"/>
    </source>
</evidence>
<comment type="caution">
    <text evidence="1">The sequence shown here is derived from an EMBL/GenBank/DDBJ whole genome shotgun (WGS) entry which is preliminary data.</text>
</comment>
<dbReference type="RefSeq" id="WP_293276086.1">
    <property type="nucleotide sequence ID" value="NZ_JBJGEB010000008.1"/>
</dbReference>
<keyword evidence="2" id="KW-1185">Reference proteome</keyword>
<protein>
    <submittedName>
        <fullName evidence="1">DUF488 domain-containing protein</fullName>
    </submittedName>
</protein>
<dbReference type="Proteomes" id="UP001621964">
    <property type="component" value="Unassembled WGS sequence"/>
</dbReference>